<dbReference type="SUPFAM" id="SSF53649">
    <property type="entry name" value="Alkaline phosphatase-like"/>
    <property type="match status" value="1"/>
</dbReference>
<dbReference type="GO" id="GO:0004065">
    <property type="term" value="F:arylsulfatase activity"/>
    <property type="evidence" value="ECO:0007669"/>
    <property type="project" value="TreeGrafter"/>
</dbReference>
<name>A0A7X2ZXQ6_9FLAO</name>
<evidence type="ECO:0000313" key="3">
    <source>
        <dbReference type="Proteomes" id="UP000540519"/>
    </source>
</evidence>
<dbReference type="PANTHER" id="PTHR46615">
    <property type="entry name" value="ARYLSULFATASE K"/>
    <property type="match status" value="1"/>
</dbReference>
<evidence type="ECO:0000313" key="2">
    <source>
        <dbReference type="EMBL" id="MUH38340.1"/>
    </source>
</evidence>
<proteinExistence type="predicted"/>
<dbReference type="EMBL" id="RCNR01000096">
    <property type="protein sequence ID" value="MUH38340.1"/>
    <property type="molecule type" value="Genomic_DNA"/>
</dbReference>
<dbReference type="AlphaFoldDB" id="A0A7X2ZXQ6"/>
<dbReference type="GO" id="GO:0015024">
    <property type="term" value="F:glucuronate-2-sulfatase activity"/>
    <property type="evidence" value="ECO:0007669"/>
    <property type="project" value="TreeGrafter"/>
</dbReference>
<dbReference type="InterPro" id="IPR051849">
    <property type="entry name" value="GAG-degrading_sulfatase"/>
</dbReference>
<dbReference type="Pfam" id="PF16347">
    <property type="entry name" value="SGSH_C"/>
    <property type="match status" value="1"/>
</dbReference>
<accession>A0A7X2ZXQ6</accession>
<dbReference type="Proteomes" id="UP000540519">
    <property type="component" value="Unassembled WGS sequence"/>
</dbReference>
<feature type="domain" description="N-sulphoglucosamine sulphohydrolase C-terminal" evidence="1">
    <location>
        <begin position="9"/>
        <end position="154"/>
    </location>
</feature>
<reference evidence="2 3" key="1">
    <citation type="journal article" date="2019" name="Mar. Drugs">
        <title>Comparative Genomics and CAZyme Genome Repertoires of Marine Zobellia amurskyensis KMM 3526(T) and Zobellia laminariae KMM 3676(T).</title>
        <authorList>
            <person name="Chernysheva N."/>
            <person name="Bystritskaya E."/>
            <person name="Stenkova A."/>
            <person name="Golovkin I."/>
            <person name="Nedashkovskaya O."/>
            <person name="Isaeva M."/>
        </authorList>
    </citation>
    <scope>NUCLEOTIDE SEQUENCE [LARGE SCALE GENOMIC DNA]</scope>
    <source>
        <strain evidence="2 3">KMM 3526</strain>
    </source>
</reference>
<gene>
    <name evidence="2" type="ORF">D9O36_21050</name>
</gene>
<dbReference type="PANTHER" id="PTHR46615:SF1">
    <property type="entry name" value="ARYLSULFATASE K"/>
    <property type="match status" value="1"/>
</dbReference>
<evidence type="ECO:0000259" key="1">
    <source>
        <dbReference type="Pfam" id="PF16347"/>
    </source>
</evidence>
<dbReference type="Gene3D" id="3.40.720.10">
    <property type="entry name" value="Alkaline Phosphatase, subunit A"/>
    <property type="match status" value="1"/>
</dbReference>
<sequence>MMGSHGARPFAKQLAWDESIKVPFLISYPSIGKNKGAIVNAPINTPDILPSLLGLSEIEIPSTIEGENLSSLIKSPNPEIDRTALVMSVCPIAEEYIYQEYRAIRTKQYTYVRTPDNATMLFDNIDDPYQTKNLIGYDNFQNLYIELDAKLKKALQEIGDKNFKHRDYYLKKWNLELSNRNHAIDYFGFEEGKGVVQTPRLIQH</sequence>
<keyword evidence="3" id="KW-1185">Reference proteome</keyword>
<organism evidence="2 3">
    <name type="scientific">Zobellia amurskyensis</name>
    <dbReference type="NCBI Taxonomy" id="248905"/>
    <lineage>
        <taxon>Bacteria</taxon>
        <taxon>Pseudomonadati</taxon>
        <taxon>Bacteroidota</taxon>
        <taxon>Flavobacteriia</taxon>
        <taxon>Flavobacteriales</taxon>
        <taxon>Flavobacteriaceae</taxon>
        <taxon>Zobellia</taxon>
    </lineage>
</organism>
<dbReference type="InterPro" id="IPR032506">
    <property type="entry name" value="SGSH_C"/>
</dbReference>
<comment type="caution">
    <text evidence="2">The sequence shown here is derived from an EMBL/GenBank/DDBJ whole genome shotgun (WGS) entry which is preliminary data.</text>
</comment>
<protein>
    <submittedName>
        <fullName evidence="2">DUF4976 domain-containing protein</fullName>
    </submittedName>
</protein>
<dbReference type="InterPro" id="IPR017850">
    <property type="entry name" value="Alkaline_phosphatase_core_sf"/>
</dbReference>